<dbReference type="InterPro" id="IPR013520">
    <property type="entry name" value="Ribonucl_H"/>
</dbReference>
<dbReference type="Pfam" id="PF00929">
    <property type="entry name" value="RNase_T"/>
    <property type="match status" value="1"/>
</dbReference>
<dbReference type="PANTHER" id="PTHR30231">
    <property type="entry name" value="DNA POLYMERASE III SUBUNIT EPSILON"/>
    <property type="match status" value="1"/>
</dbReference>
<protein>
    <submittedName>
        <fullName evidence="5">DNA polymerase III subunit epsilon</fullName>
    </submittedName>
</protein>
<dbReference type="PATRIC" id="fig|317.174.peg.4466"/>
<dbReference type="RefSeq" id="WP_047577641.1">
    <property type="nucleotide sequence ID" value="NZ_JPQT01000123.1"/>
</dbReference>
<dbReference type="AlphaFoldDB" id="A0A085UYR2"/>
<name>A0A085UYR2_PSESX</name>
<sequence>MNLFAWLRPRPPKPSLEHRDQQRLANLAPGATLSEDSLRKQRWVVFDLETSGLNMNRDQVLSIGAVVIEDGAIDLSQQFERTLLRIDHKLSPAVLIHGLGPSAIAAGSEPVQALLDFMEFVGNSPLLAFHAPFDQHMLGRALKESLDYRLEHRFFDVAEIAPMLFPQANLRQAGLDDWTAFFGLQAEERHNASADALVTAELAMILFSHARRQQIDSPAQLDQCLSQWRRRQRSHSF</sequence>
<accession>A0A085UYR2</accession>
<evidence type="ECO:0000256" key="3">
    <source>
        <dbReference type="ARBA" id="ARBA00022839"/>
    </source>
</evidence>
<keyword evidence="3" id="KW-0269">Exonuclease</keyword>
<dbReference type="GO" id="GO:0003676">
    <property type="term" value="F:nucleic acid binding"/>
    <property type="evidence" value="ECO:0007669"/>
    <property type="project" value="InterPro"/>
</dbReference>
<reference evidence="5 6" key="1">
    <citation type="submission" date="2014-07" db="EMBL/GenBank/DDBJ databases">
        <title>Draft Genome Sequences of Environmental Pseudomonas syringae strains.</title>
        <authorList>
            <person name="Baltrus D.A."/>
            <person name="Berge O."/>
            <person name="Morris C."/>
        </authorList>
    </citation>
    <scope>NUCLEOTIDE SEQUENCE [LARGE SCALE GENOMIC DNA]</scope>
    <source>
        <strain evidence="5 6">CEB003</strain>
    </source>
</reference>
<dbReference type="SUPFAM" id="SSF53098">
    <property type="entry name" value="Ribonuclease H-like"/>
    <property type="match status" value="1"/>
</dbReference>
<dbReference type="GO" id="GO:0006259">
    <property type="term" value="P:DNA metabolic process"/>
    <property type="evidence" value="ECO:0007669"/>
    <property type="project" value="UniProtKB-ARBA"/>
</dbReference>
<proteinExistence type="predicted"/>
<keyword evidence="1" id="KW-0540">Nuclease</keyword>
<feature type="domain" description="Exonuclease" evidence="4">
    <location>
        <begin position="42"/>
        <end position="212"/>
    </location>
</feature>
<dbReference type="Proteomes" id="UP000028643">
    <property type="component" value="Unassembled WGS sequence"/>
</dbReference>
<dbReference type="InterPro" id="IPR036397">
    <property type="entry name" value="RNaseH_sf"/>
</dbReference>
<dbReference type="GO" id="GO:0008408">
    <property type="term" value="F:3'-5' exonuclease activity"/>
    <property type="evidence" value="ECO:0007669"/>
    <property type="project" value="TreeGrafter"/>
</dbReference>
<organism evidence="5 6">
    <name type="scientific">Pseudomonas syringae</name>
    <dbReference type="NCBI Taxonomy" id="317"/>
    <lineage>
        <taxon>Bacteria</taxon>
        <taxon>Pseudomonadati</taxon>
        <taxon>Pseudomonadota</taxon>
        <taxon>Gammaproteobacteria</taxon>
        <taxon>Pseudomonadales</taxon>
        <taxon>Pseudomonadaceae</taxon>
        <taxon>Pseudomonas</taxon>
    </lineage>
</organism>
<dbReference type="SMART" id="SM00479">
    <property type="entry name" value="EXOIII"/>
    <property type="match status" value="1"/>
</dbReference>
<evidence type="ECO:0000313" key="6">
    <source>
        <dbReference type="Proteomes" id="UP000028643"/>
    </source>
</evidence>
<comment type="caution">
    <text evidence="5">The sequence shown here is derived from an EMBL/GenBank/DDBJ whole genome shotgun (WGS) entry which is preliminary data.</text>
</comment>
<dbReference type="GO" id="GO:0005829">
    <property type="term" value="C:cytosol"/>
    <property type="evidence" value="ECO:0007669"/>
    <property type="project" value="TreeGrafter"/>
</dbReference>
<dbReference type="Gene3D" id="3.30.420.10">
    <property type="entry name" value="Ribonuclease H-like superfamily/Ribonuclease H"/>
    <property type="match status" value="1"/>
</dbReference>
<gene>
    <name evidence="5" type="ORF">IV02_21865</name>
</gene>
<dbReference type="CDD" id="cd06127">
    <property type="entry name" value="DEDDh"/>
    <property type="match status" value="1"/>
</dbReference>
<dbReference type="PANTHER" id="PTHR30231:SF4">
    <property type="entry name" value="PROTEIN NEN2"/>
    <property type="match status" value="1"/>
</dbReference>
<evidence type="ECO:0000313" key="5">
    <source>
        <dbReference type="EMBL" id="KFE48325.1"/>
    </source>
</evidence>
<evidence type="ECO:0000256" key="1">
    <source>
        <dbReference type="ARBA" id="ARBA00022722"/>
    </source>
</evidence>
<evidence type="ECO:0000256" key="2">
    <source>
        <dbReference type="ARBA" id="ARBA00022801"/>
    </source>
</evidence>
<dbReference type="EMBL" id="JPQT01000123">
    <property type="protein sequence ID" value="KFE48325.1"/>
    <property type="molecule type" value="Genomic_DNA"/>
</dbReference>
<evidence type="ECO:0000259" key="4">
    <source>
        <dbReference type="SMART" id="SM00479"/>
    </source>
</evidence>
<keyword evidence="2" id="KW-0378">Hydrolase</keyword>
<dbReference type="InterPro" id="IPR012337">
    <property type="entry name" value="RNaseH-like_sf"/>
</dbReference>